<dbReference type="RefSeq" id="WP_146801665.1">
    <property type="nucleotide sequence ID" value="NZ_BJUK01000005.1"/>
</dbReference>
<dbReference type="Proteomes" id="UP000321275">
    <property type="component" value="Unassembled WGS sequence"/>
</dbReference>
<sequence length="321" mass="34864">MRERLEQYQVGLYLLAVGVGLWVGAYWGSLAEALMAGLWPLLGALLYATFTQVPLAGAWRRLARTRLLAAALLGHFLVIPLLLWGLAQLPLAPPVRLGILLVLLVPCTDWFLVFTHLGGGDTPAALALTPLCLLLQLLLLPLYLWWFLDQAALAGLLRRELLGAFVGLILLPLVAAWLTERWARQGSSERRPWRQRLVAGLGWLPVPLLALVLFLVAAGQVGVVSDHLGLLFGLVPLFAGFLGVALGLAWLLGRAFRLPAAQGRVLAFGFGSRNSFVVLPLALALPAGFEAAVSVVVIQSLVELLGMLLFLRWVPRLFPIP</sequence>
<dbReference type="AlphaFoldDB" id="A0A510X4M4"/>
<name>A0A510X4M4_9GAMM</name>
<dbReference type="GO" id="GO:0015297">
    <property type="term" value="F:antiporter activity"/>
    <property type="evidence" value="ECO:0007669"/>
    <property type="project" value="InterPro"/>
</dbReference>
<comment type="subcellular location">
    <subcellularLocation>
        <location evidence="1">Cell membrane</location>
        <topology evidence="1">Multi-pass membrane protein</topology>
    </subcellularLocation>
</comment>
<keyword evidence="3" id="KW-0813">Transport</keyword>
<reference evidence="9 10" key="1">
    <citation type="submission" date="2019-07" db="EMBL/GenBank/DDBJ databases">
        <title>Whole genome shotgun sequence of Halomonas pacifica NBRC 102220.</title>
        <authorList>
            <person name="Hosoyama A."/>
            <person name="Uohara A."/>
            <person name="Ohji S."/>
            <person name="Ichikawa N."/>
        </authorList>
    </citation>
    <scope>NUCLEOTIDE SEQUENCE [LARGE SCALE GENOMIC DNA]</scope>
    <source>
        <strain evidence="9 10">NBRC 102220</strain>
    </source>
</reference>
<evidence type="ECO:0000256" key="3">
    <source>
        <dbReference type="ARBA" id="ARBA00022448"/>
    </source>
</evidence>
<evidence type="ECO:0000256" key="8">
    <source>
        <dbReference type="SAM" id="Phobius"/>
    </source>
</evidence>
<dbReference type="GO" id="GO:0015105">
    <property type="term" value="F:arsenite transmembrane transporter activity"/>
    <property type="evidence" value="ECO:0007669"/>
    <property type="project" value="TreeGrafter"/>
</dbReference>
<protein>
    <submittedName>
        <fullName evidence="9">Arsenic resistance protein</fullName>
    </submittedName>
</protein>
<feature type="transmembrane region" description="Helical" evidence="8">
    <location>
        <begin position="198"/>
        <end position="218"/>
    </location>
</feature>
<accession>A0A510X4M4</accession>
<evidence type="ECO:0000256" key="6">
    <source>
        <dbReference type="ARBA" id="ARBA00022989"/>
    </source>
</evidence>
<evidence type="ECO:0000256" key="2">
    <source>
        <dbReference type="ARBA" id="ARBA00010110"/>
    </source>
</evidence>
<feature type="transmembrane region" description="Helical" evidence="8">
    <location>
        <begin position="160"/>
        <end position="178"/>
    </location>
</feature>
<feature type="transmembrane region" description="Helical" evidence="8">
    <location>
        <begin position="12"/>
        <end position="30"/>
    </location>
</feature>
<dbReference type="Gene3D" id="1.20.1530.20">
    <property type="match status" value="1"/>
</dbReference>
<gene>
    <name evidence="9" type="ORF">HPA02_06710</name>
</gene>
<evidence type="ECO:0000313" key="10">
    <source>
        <dbReference type="Proteomes" id="UP000321275"/>
    </source>
</evidence>
<dbReference type="EMBL" id="BJUK01000005">
    <property type="protein sequence ID" value="GEK46388.1"/>
    <property type="molecule type" value="Genomic_DNA"/>
</dbReference>
<keyword evidence="10" id="KW-1185">Reference proteome</keyword>
<comment type="caution">
    <text evidence="9">The sequence shown here is derived from an EMBL/GenBank/DDBJ whole genome shotgun (WGS) entry which is preliminary data.</text>
</comment>
<dbReference type="GO" id="GO:0005886">
    <property type="term" value="C:plasma membrane"/>
    <property type="evidence" value="ECO:0007669"/>
    <property type="project" value="UniProtKB-SubCell"/>
</dbReference>
<feature type="transmembrane region" description="Helical" evidence="8">
    <location>
        <begin position="67"/>
        <end position="87"/>
    </location>
</feature>
<proteinExistence type="inferred from homology"/>
<feature type="transmembrane region" description="Helical" evidence="8">
    <location>
        <begin position="291"/>
        <end position="311"/>
    </location>
</feature>
<dbReference type="InterPro" id="IPR038770">
    <property type="entry name" value="Na+/solute_symporter_sf"/>
</dbReference>
<evidence type="ECO:0000256" key="1">
    <source>
        <dbReference type="ARBA" id="ARBA00004651"/>
    </source>
</evidence>
<evidence type="ECO:0000256" key="4">
    <source>
        <dbReference type="ARBA" id="ARBA00022475"/>
    </source>
</evidence>
<keyword evidence="7 8" id="KW-0472">Membrane</keyword>
<dbReference type="PANTHER" id="PTHR43057">
    <property type="entry name" value="ARSENITE EFFLUX TRANSPORTER"/>
    <property type="match status" value="1"/>
</dbReference>
<feature type="transmembrane region" description="Helical" evidence="8">
    <location>
        <begin position="125"/>
        <end position="148"/>
    </location>
</feature>
<dbReference type="PANTHER" id="PTHR43057:SF1">
    <property type="entry name" value="ARSENICAL-RESISTANCE PROTEIN 3"/>
    <property type="match status" value="1"/>
</dbReference>
<dbReference type="OrthoDB" id="3254016at2"/>
<dbReference type="InterPro" id="IPR002657">
    <property type="entry name" value="BilAc:Na_symport/Acr3"/>
</dbReference>
<dbReference type="Pfam" id="PF01758">
    <property type="entry name" value="SBF"/>
    <property type="match status" value="1"/>
</dbReference>
<keyword evidence="5 8" id="KW-0812">Transmembrane</keyword>
<comment type="similarity">
    <text evidence="2">Belongs to the arsenical resistance-3 (ACR3) (TC 2.A.59) family.</text>
</comment>
<evidence type="ECO:0000256" key="7">
    <source>
        <dbReference type="ARBA" id="ARBA00023136"/>
    </source>
</evidence>
<dbReference type="InterPro" id="IPR004706">
    <property type="entry name" value="Arsenical-R_Acr3"/>
</dbReference>
<feature type="transmembrane region" description="Helical" evidence="8">
    <location>
        <begin position="36"/>
        <end position="55"/>
    </location>
</feature>
<feature type="transmembrane region" description="Helical" evidence="8">
    <location>
        <begin position="93"/>
        <end position="113"/>
    </location>
</feature>
<keyword evidence="6 8" id="KW-1133">Transmembrane helix</keyword>
<evidence type="ECO:0000313" key="9">
    <source>
        <dbReference type="EMBL" id="GEK46388.1"/>
    </source>
</evidence>
<feature type="transmembrane region" description="Helical" evidence="8">
    <location>
        <begin position="265"/>
        <end position="285"/>
    </location>
</feature>
<feature type="transmembrane region" description="Helical" evidence="8">
    <location>
        <begin position="230"/>
        <end position="253"/>
    </location>
</feature>
<evidence type="ECO:0000256" key="5">
    <source>
        <dbReference type="ARBA" id="ARBA00022692"/>
    </source>
</evidence>
<keyword evidence="4" id="KW-1003">Cell membrane</keyword>
<dbReference type="GO" id="GO:0015104">
    <property type="term" value="F:antimonite transmembrane transporter activity"/>
    <property type="evidence" value="ECO:0007669"/>
    <property type="project" value="TreeGrafter"/>
</dbReference>
<organism evidence="9 10">
    <name type="scientific">Bisbaumannia pacifica</name>
    <dbReference type="NCBI Taxonomy" id="77098"/>
    <lineage>
        <taxon>Bacteria</taxon>
        <taxon>Pseudomonadati</taxon>
        <taxon>Pseudomonadota</taxon>
        <taxon>Gammaproteobacteria</taxon>
        <taxon>Oceanospirillales</taxon>
        <taxon>Halomonadaceae</taxon>
        <taxon>Bisbaumannia</taxon>
    </lineage>
</organism>